<dbReference type="InterPro" id="IPR037800">
    <property type="entry name" value="GCN5"/>
</dbReference>
<evidence type="ECO:0000256" key="3">
    <source>
        <dbReference type="ARBA" id="ARBA00013184"/>
    </source>
</evidence>
<feature type="region of interest" description="Disordered" evidence="13">
    <location>
        <begin position="104"/>
        <end position="125"/>
    </location>
</feature>
<keyword evidence="10" id="KW-0539">Nucleus</keyword>
<evidence type="ECO:0000259" key="14">
    <source>
        <dbReference type="PROSITE" id="PS50014"/>
    </source>
</evidence>
<gene>
    <name evidence="16" type="ORF">ACAOBT_LOCUS10117</name>
</gene>
<evidence type="ECO:0000256" key="7">
    <source>
        <dbReference type="ARBA" id="ARBA00023117"/>
    </source>
</evidence>
<name>A0A9P0KF38_ACAOB</name>
<keyword evidence="9" id="KW-0804">Transcription</keyword>
<dbReference type="InterPro" id="IPR001487">
    <property type="entry name" value="Bromodomain"/>
</dbReference>
<feature type="domain" description="N-acetyltransferase" evidence="15">
    <location>
        <begin position="193"/>
        <end position="342"/>
    </location>
</feature>
<dbReference type="Gene3D" id="1.20.920.10">
    <property type="entry name" value="Bromodomain-like"/>
    <property type="match status" value="1"/>
</dbReference>
<dbReference type="InterPro" id="IPR018359">
    <property type="entry name" value="Bromodomain_CS"/>
</dbReference>
<dbReference type="EC" id="2.3.1.48" evidence="3"/>
<dbReference type="PANTHER" id="PTHR45750:SF3">
    <property type="entry name" value="HISTONE ACETYLTRANSFERASE"/>
    <property type="match status" value="1"/>
</dbReference>
<dbReference type="CDD" id="cd04301">
    <property type="entry name" value="NAT_SF"/>
    <property type="match status" value="1"/>
</dbReference>
<dbReference type="FunFam" id="3.40.630.30:FF:000004">
    <property type="entry name" value="Histone acetyltransferase KAT2A"/>
    <property type="match status" value="1"/>
</dbReference>
<dbReference type="GO" id="GO:0005634">
    <property type="term" value="C:nucleus"/>
    <property type="evidence" value="ECO:0007669"/>
    <property type="project" value="UniProtKB-SubCell"/>
</dbReference>
<proteinExistence type="inferred from homology"/>
<evidence type="ECO:0000259" key="15">
    <source>
        <dbReference type="PROSITE" id="PS51186"/>
    </source>
</evidence>
<dbReference type="InterPro" id="IPR016181">
    <property type="entry name" value="Acyl_CoA_acyltransferase"/>
</dbReference>
<feature type="domain" description="Bromo" evidence="14">
    <location>
        <begin position="435"/>
        <end position="505"/>
    </location>
</feature>
<comment type="similarity">
    <text evidence="2">Belongs to the acetyltransferase family. GCN5 subfamily.</text>
</comment>
<dbReference type="Pfam" id="PF00439">
    <property type="entry name" value="Bromodomain"/>
    <property type="match status" value="1"/>
</dbReference>
<dbReference type="GO" id="GO:0140672">
    <property type="term" value="C:ATAC complex"/>
    <property type="evidence" value="ECO:0007669"/>
    <property type="project" value="TreeGrafter"/>
</dbReference>
<evidence type="ECO:0000256" key="5">
    <source>
        <dbReference type="ARBA" id="ARBA00022853"/>
    </source>
</evidence>
<evidence type="ECO:0000256" key="13">
    <source>
        <dbReference type="SAM" id="MobiDB-lite"/>
    </source>
</evidence>
<dbReference type="AlphaFoldDB" id="A0A9P0KF38"/>
<keyword evidence="6" id="KW-0805">Transcription regulation</keyword>
<evidence type="ECO:0000256" key="2">
    <source>
        <dbReference type="ARBA" id="ARBA00008607"/>
    </source>
</evidence>
<dbReference type="Gene3D" id="3.40.630.30">
    <property type="match status" value="1"/>
</dbReference>
<dbReference type="InterPro" id="IPR036427">
    <property type="entry name" value="Bromodomain-like_sf"/>
</dbReference>
<keyword evidence="11" id="KW-0012">Acyltransferase</keyword>
<dbReference type="OrthoDB" id="1937912at2759"/>
<reference evidence="16" key="1">
    <citation type="submission" date="2022-03" db="EMBL/GenBank/DDBJ databases">
        <authorList>
            <person name="Sayadi A."/>
        </authorList>
    </citation>
    <scope>NUCLEOTIDE SEQUENCE</scope>
</reference>
<keyword evidence="5" id="KW-0156">Chromatin regulator</keyword>
<feature type="compositionally biased region" description="Polar residues" evidence="13">
    <location>
        <begin position="106"/>
        <end position="122"/>
    </location>
</feature>
<dbReference type="PANTHER" id="PTHR45750">
    <property type="entry name" value="GH11602P"/>
    <property type="match status" value="1"/>
</dbReference>
<evidence type="ECO:0000256" key="10">
    <source>
        <dbReference type="ARBA" id="ARBA00023242"/>
    </source>
</evidence>
<sequence length="527" mass="61539">MVFGRTLLRSVFKYIRKQMLDEFHRERDSTPQEEKRILLLTNFPTFLNQLEEEIYAPNSPIWHPEFKTQSLHFQSILDSKLKANTSSSRKGEFEKVTLGHTDREGFTTSTLSPGKSARSSDTPLREAKRKKFQEEQFEDIPEETVAEIMATIDDPNYMTGPDMVFSENAPATDEGPKLEEKRNIIQLHVIGNSLTKPVTKQTMLWLVGLQNVFSHQLPRMPREYITQLLFDPKHRTLALIKENKPVGGICFRPFPTQGFTEIVFCAVTSREQIKGYGTHLMNHLKDYHISKGILNFLSYADQNAIGYFEKQEFSKDIKMNRLAYQGYIKEYEGATLMHCELNPKIIYTEFTTVVRKQKKFIKQLIYQTQRTVSKVHPGVTFFNEGVRSIPIESIPGIEETGWKPTSRTTRGQQLEESQDVDTLTSMLKIVLNAVKSQEEAWPFRQPVDKNKVTDYYDHIKYPMDLKTMTERLKSRYYVSRRLFIADMMRIFTNCKIYNSPETEYYQCALTLQQYFITKMKEMGLWDK</sequence>
<evidence type="ECO:0000256" key="11">
    <source>
        <dbReference type="ARBA" id="ARBA00023315"/>
    </source>
</evidence>
<keyword evidence="8" id="KW-0010">Activator</keyword>
<dbReference type="PROSITE" id="PS00633">
    <property type="entry name" value="BROMODOMAIN_1"/>
    <property type="match status" value="1"/>
</dbReference>
<evidence type="ECO:0000256" key="1">
    <source>
        <dbReference type="ARBA" id="ARBA00004123"/>
    </source>
</evidence>
<dbReference type="CDD" id="cd05509">
    <property type="entry name" value="Bromo_gcn5_like"/>
    <property type="match status" value="1"/>
</dbReference>
<dbReference type="SUPFAM" id="SSF47370">
    <property type="entry name" value="Bromodomain"/>
    <property type="match status" value="1"/>
</dbReference>
<dbReference type="PROSITE" id="PS51186">
    <property type="entry name" value="GNAT"/>
    <property type="match status" value="1"/>
</dbReference>
<dbReference type="PRINTS" id="PR00503">
    <property type="entry name" value="BROMODOMAIN"/>
</dbReference>
<keyword evidence="4" id="KW-0808">Transferase</keyword>
<evidence type="ECO:0000313" key="17">
    <source>
        <dbReference type="Proteomes" id="UP001152888"/>
    </source>
</evidence>
<dbReference type="GO" id="GO:0010484">
    <property type="term" value="F:histone H3 acetyltransferase activity"/>
    <property type="evidence" value="ECO:0007669"/>
    <property type="project" value="TreeGrafter"/>
</dbReference>
<comment type="subcellular location">
    <subcellularLocation>
        <location evidence="1">Nucleus</location>
    </subcellularLocation>
</comment>
<keyword evidence="17" id="KW-1185">Reference proteome</keyword>
<dbReference type="SUPFAM" id="SSF55729">
    <property type="entry name" value="Acyl-CoA N-acyltransferases (Nat)"/>
    <property type="match status" value="1"/>
</dbReference>
<dbReference type="EMBL" id="CAKOFQ010006801">
    <property type="protein sequence ID" value="CAH1972640.1"/>
    <property type="molecule type" value="Genomic_DNA"/>
</dbReference>
<organism evidence="16 17">
    <name type="scientific">Acanthoscelides obtectus</name>
    <name type="common">Bean weevil</name>
    <name type="synonym">Bruchus obtectus</name>
    <dbReference type="NCBI Taxonomy" id="200917"/>
    <lineage>
        <taxon>Eukaryota</taxon>
        <taxon>Metazoa</taxon>
        <taxon>Ecdysozoa</taxon>
        <taxon>Arthropoda</taxon>
        <taxon>Hexapoda</taxon>
        <taxon>Insecta</taxon>
        <taxon>Pterygota</taxon>
        <taxon>Neoptera</taxon>
        <taxon>Endopterygota</taxon>
        <taxon>Coleoptera</taxon>
        <taxon>Polyphaga</taxon>
        <taxon>Cucujiformia</taxon>
        <taxon>Chrysomeloidea</taxon>
        <taxon>Chrysomelidae</taxon>
        <taxon>Bruchinae</taxon>
        <taxon>Bruchini</taxon>
        <taxon>Acanthoscelides</taxon>
    </lineage>
</organism>
<comment type="caution">
    <text evidence="16">The sequence shown here is derived from an EMBL/GenBank/DDBJ whole genome shotgun (WGS) entry which is preliminary data.</text>
</comment>
<dbReference type="SMART" id="SM00297">
    <property type="entry name" value="BROMO"/>
    <property type="match status" value="1"/>
</dbReference>
<accession>A0A9P0KF38</accession>
<dbReference type="Pfam" id="PF00583">
    <property type="entry name" value="Acetyltransf_1"/>
    <property type="match status" value="1"/>
</dbReference>
<evidence type="ECO:0000313" key="16">
    <source>
        <dbReference type="EMBL" id="CAH1972640.1"/>
    </source>
</evidence>
<dbReference type="GO" id="GO:0045944">
    <property type="term" value="P:positive regulation of transcription by RNA polymerase II"/>
    <property type="evidence" value="ECO:0007669"/>
    <property type="project" value="TreeGrafter"/>
</dbReference>
<evidence type="ECO:0000256" key="12">
    <source>
        <dbReference type="PROSITE-ProRule" id="PRU00035"/>
    </source>
</evidence>
<evidence type="ECO:0000256" key="9">
    <source>
        <dbReference type="ARBA" id="ARBA00023163"/>
    </source>
</evidence>
<evidence type="ECO:0000256" key="8">
    <source>
        <dbReference type="ARBA" id="ARBA00023159"/>
    </source>
</evidence>
<protein>
    <recommendedName>
        <fullName evidence="3">histone acetyltransferase</fullName>
        <ecNumber evidence="3">2.3.1.48</ecNumber>
    </recommendedName>
</protein>
<keyword evidence="7 12" id="KW-0103">Bromodomain</keyword>
<evidence type="ECO:0000256" key="4">
    <source>
        <dbReference type="ARBA" id="ARBA00022679"/>
    </source>
</evidence>
<dbReference type="Proteomes" id="UP001152888">
    <property type="component" value="Unassembled WGS sequence"/>
</dbReference>
<evidence type="ECO:0000256" key="6">
    <source>
        <dbReference type="ARBA" id="ARBA00023015"/>
    </source>
</evidence>
<dbReference type="PROSITE" id="PS50014">
    <property type="entry name" value="BROMODOMAIN_2"/>
    <property type="match status" value="1"/>
</dbReference>
<dbReference type="InterPro" id="IPR000182">
    <property type="entry name" value="GNAT_dom"/>
</dbReference>